<dbReference type="PRINTS" id="PR00499">
    <property type="entry name" value="P67PHOX"/>
</dbReference>
<dbReference type="Pfam" id="PF00017">
    <property type="entry name" value="SH2"/>
    <property type="match status" value="1"/>
</dbReference>
<evidence type="ECO:0000259" key="5">
    <source>
        <dbReference type="PROSITE" id="PS50001"/>
    </source>
</evidence>
<dbReference type="PRINTS" id="PR00452">
    <property type="entry name" value="SH3DOMAIN"/>
</dbReference>
<dbReference type="AlphaFoldDB" id="A0A6P8J319"/>
<gene>
    <name evidence="8" type="primary">LOC116308127</name>
</gene>
<dbReference type="SMART" id="SM00252">
    <property type="entry name" value="SH2"/>
    <property type="match status" value="1"/>
</dbReference>
<dbReference type="InterPro" id="IPR043539">
    <property type="entry name" value="Grb2-like"/>
</dbReference>
<dbReference type="Proteomes" id="UP000515163">
    <property type="component" value="Unplaced"/>
</dbReference>
<dbReference type="OrthoDB" id="10255964at2759"/>
<dbReference type="SUPFAM" id="SSF55550">
    <property type="entry name" value="SH2 domain"/>
    <property type="match status" value="1"/>
</dbReference>
<dbReference type="Pfam" id="PF14604">
    <property type="entry name" value="SH3_9"/>
    <property type="match status" value="1"/>
</dbReference>
<dbReference type="RefSeq" id="XP_031574361.1">
    <property type="nucleotide sequence ID" value="XM_031718501.1"/>
</dbReference>
<proteinExistence type="predicted"/>
<dbReference type="SMART" id="SM00326">
    <property type="entry name" value="SH3"/>
    <property type="match status" value="2"/>
</dbReference>
<dbReference type="InterPro" id="IPR001452">
    <property type="entry name" value="SH3_domain"/>
</dbReference>
<name>A0A6P8J319_ACTTE</name>
<dbReference type="PROSITE" id="PS50001">
    <property type="entry name" value="SH2"/>
    <property type="match status" value="1"/>
</dbReference>
<dbReference type="PANTHER" id="PTHR46037">
    <property type="entry name" value="PROTEIN ENHANCER OF SEVENLESS 2B"/>
    <property type="match status" value="1"/>
</dbReference>
<evidence type="ECO:0000313" key="7">
    <source>
        <dbReference type="Proteomes" id="UP000515163"/>
    </source>
</evidence>
<dbReference type="InterPro" id="IPR036860">
    <property type="entry name" value="SH2_dom_sf"/>
</dbReference>
<feature type="domain" description="SH2" evidence="5">
    <location>
        <begin position="60"/>
        <end position="151"/>
    </location>
</feature>
<evidence type="ECO:0000256" key="4">
    <source>
        <dbReference type="PROSITE-ProRule" id="PRU00192"/>
    </source>
</evidence>
<evidence type="ECO:0000256" key="3">
    <source>
        <dbReference type="PROSITE-ProRule" id="PRU00191"/>
    </source>
</evidence>
<keyword evidence="7" id="KW-1185">Reference proteome</keyword>
<organism evidence="7 8">
    <name type="scientific">Actinia tenebrosa</name>
    <name type="common">Australian red waratah sea anemone</name>
    <dbReference type="NCBI Taxonomy" id="6105"/>
    <lineage>
        <taxon>Eukaryota</taxon>
        <taxon>Metazoa</taxon>
        <taxon>Cnidaria</taxon>
        <taxon>Anthozoa</taxon>
        <taxon>Hexacorallia</taxon>
        <taxon>Actiniaria</taxon>
        <taxon>Actiniidae</taxon>
        <taxon>Actinia</taxon>
    </lineage>
</organism>
<dbReference type="InterPro" id="IPR036028">
    <property type="entry name" value="SH3-like_dom_sf"/>
</dbReference>
<dbReference type="PROSITE" id="PS50002">
    <property type="entry name" value="SH3"/>
    <property type="match status" value="2"/>
</dbReference>
<dbReference type="Gene3D" id="3.30.505.10">
    <property type="entry name" value="SH2 domain"/>
    <property type="match status" value="1"/>
</dbReference>
<evidence type="ECO:0000259" key="6">
    <source>
        <dbReference type="PROSITE" id="PS50002"/>
    </source>
</evidence>
<evidence type="ECO:0000313" key="8">
    <source>
        <dbReference type="RefSeq" id="XP_031574361.1"/>
    </source>
</evidence>
<accession>A0A6P8J319</accession>
<dbReference type="Pfam" id="PF00018">
    <property type="entry name" value="SH3_1"/>
    <property type="match status" value="1"/>
</dbReference>
<feature type="domain" description="SH3" evidence="6">
    <location>
        <begin position="1"/>
        <end position="58"/>
    </location>
</feature>
<dbReference type="InParanoid" id="A0A6P8J319"/>
<dbReference type="GeneID" id="116308127"/>
<dbReference type="SUPFAM" id="SSF50044">
    <property type="entry name" value="SH3-domain"/>
    <property type="match status" value="1"/>
</dbReference>
<evidence type="ECO:0000256" key="2">
    <source>
        <dbReference type="ARBA" id="ARBA00022999"/>
    </source>
</evidence>
<dbReference type="KEGG" id="aten:116308127"/>
<dbReference type="PRINTS" id="PR00401">
    <property type="entry name" value="SH2DOMAIN"/>
</dbReference>
<sequence length="209" mass="23800">MEAVTKHVFAATQDDDLGFDKGVIINVLDMDQDKNWFKAELNGEQGWVPKTYIEMRPHNWFHGKITRKQSESILMEKNGEGVFLVRDSESDPGEYSLSVKFAGQVQHFKIFRDAERKYFLWNKKFDSINKLIEFHKTNSVSRTQNILLRDAKDSMVATAMYGFAADEEGEVGFSKGDKVIVLDASNKDWWKGSANGQVGLFPASYVSID</sequence>
<dbReference type="Gene3D" id="2.30.30.40">
    <property type="entry name" value="SH3 Domains"/>
    <property type="match status" value="2"/>
</dbReference>
<dbReference type="CDD" id="cd09941">
    <property type="entry name" value="SH2_Grb2_like"/>
    <property type="match status" value="1"/>
</dbReference>
<feature type="domain" description="SH3" evidence="6">
    <location>
        <begin position="152"/>
        <end position="209"/>
    </location>
</feature>
<protein>
    <submittedName>
        <fullName evidence="8">Growth factor receptor-bound protein 2-like</fullName>
    </submittedName>
</protein>
<reference evidence="8" key="1">
    <citation type="submission" date="2025-08" db="UniProtKB">
        <authorList>
            <consortium name="RefSeq"/>
        </authorList>
    </citation>
    <scope>IDENTIFICATION</scope>
    <source>
        <tissue evidence="8">Tentacle</tissue>
    </source>
</reference>
<dbReference type="InterPro" id="IPR000980">
    <property type="entry name" value="SH2"/>
</dbReference>
<keyword evidence="1 4" id="KW-0728">SH3 domain</keyword>
<keyword evidence="2 3" id="KW-0727">SH2 domain</keyword>
<evidence type="ECO:0000256" key="1">
    <source>
        <dbReference type="ARBA" id="ARBA00022443"/>
    </source>
</evidence>